<protein>
    <recommendedName>
        <fullName evidence="3">C3H1-type domain-containing protein</fullName>
    </recommendedName>
</protein>
<dbReference type="Proteomes" id="UP000177798">
    <property type="component" value="Chromosome 15"/>
</dbReference>
<accession>A0A1D9QLP0</accession>
<organism evidence="4 5">
    <name type="scientific">Sclerotinia sclerotiorum (strain ATCC 18683 / 1980 / Ss-1)</name>
    <name type="common">White mold</name>
    <name type="synonym">Whetzelinia sclerotiorum</name>
    <dbReference type="NCBI Taxonomy" id="665079"/>
    <lineage>
        <taxon>Eukaryota</taxon>
        <taxon>Fungi</taxon>
        <taxon>Dikarya</taxon>
        <taxon>Ascomycota</taxon>
        <taxon>Pezizomycotina</taxon>
        <taxon>Leotiomycetes</taxon>
        <taxon>Helotiales</taxon>
        <taxon>Sclerotiniaceae</taxon>
        <taxon>Sclerotinia</taxon>
    </lineage>
</organism>
<feature type="compositionally biased region" description="Low complexity" evidence="2">
    <location>
        <begin position="532"/>
        <end position="544"/>
    </location>
</feature>
<feature type="zinc finger region" description="C3H1-type" evidence="1">
    <location>
        <begin position="396"/>
        <end position="424"/>
    </location>
</feature>
<keyword evidence="1" id="KW-0862">Zinc</keyword>
<feature type="compositionally biased region" description="Basic and acidic residues" evidence="2">
    <location>
        <begin position="372"/>
        <end position="383"/>
    </location>
</feature>
<feature type="region of interest" description="Disordered" evidence="2">
    <location>
        <begin position="513"/>
        <end position="556"/>
    </location>
</feature>
<dbReference type="OrthoDB" id="3594623at2759"/>
<proteinExistence type="predicted"/>
<dbReference type="OMA" id="AEWENDS"/>
<reference evidence="5" key="1">
    <citation type="journal article" date="2017" name="Genome Biol. Evol.">
        <title>The complete genome sequence of the phytopathogenic fungus Sclerotinia sclerotiorum reveals insights into the genome architecture of broad host range pathogens.</title>
        <authorList>
            <person name="Derbyshire M."/>
            <person name="Denton-Giles M."/>
            <person name="Hegedus D."/>
            <person name="Seifbarghy S."/>
            <person name="Rollins J."/>
            <person name="van Kan J."/>
            <person name="Seidl M.F."/>
            <person name="Faino L."/>
            <person name="Mbengue M."/>
            <person name="Navaud O."/>
            <person name="Raffaele S."/>
            <person name="Hammond-Kosack K."/>
            <person name="Heard S."/>
            <person name="Oliver R."/>
        </authorList>
    </citation>
    <scope>NUCLEOTIDE SEQUENCE [LARGE SCALE GENOMIC DNA]</scope>
    <source>
        <strain evidence="5">ATCC 18683 / 1980 / Ss-1</strain>
    </source>
</reference>
<dbReference type="PROSITE" id="PS50103">
    <property type="entry name" value="ZF_C3H1"/>
    <property type="match status" value="2"/>
</dbReference>
<dbReference type="SMART" id="SM00356">
    <property type="entry name" value="ZnF_C3H1"/>
    <property type="match status" value="2"/>
</dbReference>
<evidence type="ECO:0000313" key="5">
    <source>
        <dbReference type="Proteomes" id="UP000177798"/>
    </source>
</evidence>
<sequence>MALSTFAAKGLELAERGSFILYGAGYFTEEEWVKLDALLHMGKYVFTNGPETSVTSILDDLEPREISATGSETRSETKSNAEEDLLIFDEPPEDKTIEVDCSATSVDSDNEIISKLPTKVVESNDDQNQHKQDHRQSPKIIARNDASITPSKTLARSSSSQSVPINTQSRKTNPSVYIGKVFVATKRFERPKGFSAKLEVSCGDKIQVMKYVSGNEYRGVNQRTGQSGHFDLSIITADTKTINTEADGGNTVMGKAGSFSMDEVDRQRTAEWENDSEYGDQSPSIGPRAQSATRRGGKGKKLVGSLAGSRFASLADIDHQSVNESENAALESVVCRQKTELNRDVRALNEPANDDKKSQIVLYRHSNSTSPKPDDNMPRNNTRERLRNKPYEIVVPKTEVCYFWSLPKGCRYTEAQCRDLHEEREYTLQTNLRNGKPNPGALYDSVREIPSPAPGKHHQPAKDPSTTVGKRFTCFYWDQGGCRRTEKTCDFLHTYVGSEGILHREVQTQAVKNKNRKLIGKPKFSDTDNDAEASGWGESSSGWGFVSQSPPSSDKW</sequence>
<gene>
    <name evidence="4" type="ORF">sscle_15g105590</name>
</gene>
<feature type="region of interest" description="Disordered" evidence="2">
    <location>
        <begin position="64"/>
        <end position="83"/>
    </location>
</feature>
<feature type="compositionally biased region" description="Basic and acidic residues" evidence="2">
    <location>
        <begin position="127"/>
        <end position="136"/>
    </location>
</feature>
<feature type="zinc finger region" description="C3H1-type" evidence="1">
    <location>
        <begin position="469"/>
        <end position="496"/>
    </location>
</feature>
<feature type="compositionally biased region" description="Polar residues" evidence="2">
    <location>
        <begin position="546"/>
        <end position="556"/>
    </location>
</feature>
<keyword evidence="1" id="KW-0479">Metal-binding</keyword>
<evidence type="ECO:0000313" key="4">
    <source>
        <dbReference type="EMBL" id="APA15789.1"/>
    </source>
</evidence>
<dbReference type="Gene3D" id="3.30.1370.210">
    <property type="match status" value="1"/>
</dbReference>
<dbReference type="InterPro" id="IPR000571">
    <property type="entry name" value="Znf_CCCH"/>
</dbReference>
<name>A0A1D9QLP0_SCLS1</name>
<feature type="domain" description="C3H1-type" evidence="3">
    <location>
        <begin position="396"/>
        <end position="424"/>
    </location>
</feature>
<dbReference type="GO" id="GO:0008270">
    <property type="term" value="F:zinc ion binding"/>
    <property type="evidence" value="ECO:0007669"/>
    <property type="project" value="UniProtKB-KW"/>
</dbReference>
<evidence type="ECO:0000259" key="3">
    <source>
        <dbReference type="PROSITE" id="PS50103"/>
    </source>
</evidence>
<feature type="region of interest" description="Disordered" evidence="2">
    <location>
        <begin position="272"/>
        <end position="302"/>
    </location>
</feature>
<feature type="region of interest" description="Disordered" evidence="2">
    <location>
        <begin position="364"/>
        <end position="383"/>
    </location>
</feature>
<feature type="domain" description="C3H1-type" evidence="3">
    <location>
        <begin position="469"/>
        <end position="496"/>
    </location>
</feature>
<evidence type="ECO:0000256" key="2">
    <source>
        <dbReference type="SAM" id="MobiDB-lite"/>
    </source>
</evidence>
<dbReference type="EMBL" id="CP017828">
    <property type="protein sequence ID" value="APA15789.1"/>
    <property type="molecule type" value="Genomic_DNA"/>
</dbReference>
<dbReference type="AlphaFoldDB" id="A0A1D9QLP0"/>
<dbReference type="VEuPathDB" id="FungiDB:sscle_15g105590"/>
<keyword evidence="1" id="KW-0863">Zinc-finger</keyword>
<dbReference type="RefSeq" id="XP_001589638.1">
    <property type="nucleotide sequence ID" value="XM_001589588.1"/>
</dbReference>
<dbReference type="KEGG" id="ssl:SS1G_09360"/>
<evidence type="ECO:0000256" key="1">
    <source>
        <dbReference type="PROSITE-ProRule" id="PRU00723"/>
    </source>
</evidence>
<feature type="compositionally biased region" description="Polar residues" evidence="2">
    <location>
        <begin position="146"/>
        <end position="171"/>
    </location>
</feature>
<feature type="region of interest" description="Disordered" evidence="2">
    <location>
        <begin position="117"/>
        <end position="171"/>
    </location>
</feature>